<dbReference type="Proteomes" id="UP000006039">
    <property type="component" value="Unassembled WGS sequence"/>
</dbReference>
<dbReference type="RefSeq" id="XP_009218275.1">
    <property type="nucleotide sequence ID" value="XM_009220011.1"/>
</dbReference>
<feature type="compositionally biased region" description="Basic and acidic residues" evidence="1">
    <location>
        <begin position="104"/>
        <end position="122"/>
    </location>
</feature>
<dbReference type="GeneID" id="20342698"/>
<evidence type="ECO:0000256" key="1">
    <source>
        <dbReference type="SAM" id="MobiDB-lite"/>
    </source>
</evidence>
<dbReference type="EMBL" id="GL385395">
    <property type="protein sequence ID" value="EJT82266.1"/>
    <property type="molecule type" value="Genomic_DNA"/>
</dbReference>
<dbReference type="VEuPathDB" id="FungiDB:GGTG_02240"/>
<reference evidence="3" key="4">
    <citation type="journal article" date="2015" name="G3 (Bethesda)">
        <title>Genome sequences of three phytopathogenic species of the Magnaporthaceae family of fungi.</title>
        <authorList>
            <person name="Okagaki L.H."/>
            <person name="Nunes C.C."/>
            <person name="Sailsbery J."/>
            <person name="Clay B."/>
            <person name="Brown D."/>
            <person name="John T."/>
            <person name="Oh Y."/>
            <person name="Young N."/>
            <person name="Fitzgerald M."/>
            <person name="Haas B.J."/>
            <person name="Zeng Q."/>
            <person name="Young S."/>
            <person name="Adiconis X."/>
            <person name="Fan L."/>
            <person name="Levin J.Z."/>
            <person name="Mitchell T.K."/>
            <person name="Okubara P.A."/>
            <person name="Farman M.L."/>
            <person name="Kohn L.M."/>
            <person name="Birren B."/>
            <person name="Ma L.-J."/>
            <person name="Dean R.A."/>
        </authorList>
    </citation>
    <scope>NUCLEOTIDE SEQUENCE</scope>
    <source>
        <strain evidence="3">R3-111a-1</strain>
    </source>
</reference>
<dbReference type="HOGENOM" id="CLU_2026877_0_0_1"/>
<reference evidence="2" key="2">
    <citation type="submission" date="2010-07" db="EMBL/GenBank/DDBJ databases">
        <authorList>
            <consortium name="The Broad Institute Genome Sequencing Platform"/>
            <consortium name="Broad Institute Genome Sequencing Center for Infectious Disease"/>
            <person name="Ma L.-J."/>
            <person name="Dead R."/>
            <person name="Young S."/>
            <person name="Zeng Q."/>
            <person name="Koehrsen M."/>
            <person name="Alvarado L."/>
            <person name="Berlin A."/>
            <person name="Chapman S.B."/>
            <person name="Chen Z."/>
            <person name="Freedman E."/>
            <person name="Gellesch M."/>
            <person name="Goldberg J."/>
            <person name="Griggs A."/>
            <person name="Gujja S."/>
            <person name="Heilman E.R."/>
            <person name="Heiman D."/>
            <person name="Hepburn T."/>
            <person name="Howarth C."/>
            <person name="Jen D."/>
            <person name="Larson L."/>
            <person name="Mehta T."/>
            <person name="Neiman D."/>
            <person name="Pearson M."/>
            <person name="Roberts A."/>
            <person name="Saif S."/>
            <person name="Shea T."/>
            <person name="Shenoy N."/>
            <person name="Sisk P."/>
            <person name="Stolte C."/>
            <person name="Sykes S."/>
            <person name="Walk T."/>
            <person name="White J."/>
            <person name="Yandava C."/>
            <person name="Haas B."/>
            <person name="Nusbaum C."/>
            <person name="Birren B."/>
        </authorList>
    </citation>
    <scope>NUCLEOTIDE SEQUENCE</scope>
    <source>
        <strain evidence="2">R3-111a-1</strain>
    </source>
</reference>
<dbReference type="EnsemblFungi" id="EJT82266">
    <property type="protein sequence ID" value="EJT82266"/>
    <property type="gene ID" value="GGTG_02240"/>
</dbReference>
<reference evidence="4" key="1">
    <citation type="submission" date="2010-07" db="EMBL/GenBank/DDBJ databases">
        <title>The genome sequence of Gaeumannomyces graminis var. tritici strain R3-111a-1.</title>
        <authorList>
            <consortium name="The Broad Institute Genome Sequencing Platform"/>
            <person name="Ma L.-J."/>
            <person name="Dead R."/>
            <person name="Young S."/>
            <person name="Zeng Q."/>
            <person name="Koehrsen M."/>
            <person name="Alvarado L."/>
            <person name="Berlin A."/>
            <person name="Chapman S.B."/>
            <person name="Chen Z."/>
            <person name="Freedman E."/>
            <person name="Gellesch M."/>
            <person name="Goldberg J."/>
            <person name="Griggs A."/>
            <person name="Gujja S."/>
            <person name="Heilman E.R."/>
            <person name="Heiman D."/>
            <person name="Hepburn T."/>
            <person name="Howarth C."/>
            <person name="Jen D."/>
            <person name="Larson L."/>
            <person name="Mehta T."/>
            <person name="Neiman D."/>
            <person name="Pearson M."/>
            <person name="Roberts A."/>
            <person name="Saif S."/>
            <person name="Shea T."/>
            <person name="Shenoy N."/>
            <person name="Sisk P."/>
            <person name="Stolte C."/>
            <person name="Sykes S."/>
            <person name="Walk T."/>
            <person name="White J."/>
            <person name="Yandava C."/>
            <person name="Haas B."/>
            <person name="Nusbaum C."/>
            <person name="Birren B."/>
        </authorList>
    </citation>
    <scope>NUCLEOTIDE SEQUENCE [LARGE SCALE GENOMIC DNA]</scope>
    <source>
        <strain evidence="4">R3-111a-1</strain>
    </source>
</reference>
<proteinExistence type="predicted"/>
<evidence type="ECO:0000313" key="2">
    <source>
        <dbReference type="EMBL" id="EJT82266.1"/>
    </source>
</evidence>
<name>J3NLU0_GAET3</name>
<dbReference type="AlphaFoldDB" id="J3NLU0"/>
<evidence type="ECO:0000313" key="3">
    <source>
        <dbReference type="EnsemblFungi" id="EJT82266"/>
    </source>
</evidence>
<feature type="region of interest" description="Disordered" evidence="1">
    <location>
        <begin position="68"/>
        <end position="122"/>
    </location>
</feature>
<accession>J3NLU0</accession>
<organism evidence="2">
    <name type="scientific">Gaeumannomyces tritici (strain R3-111a-1)</name>
    <name type="common">Wheat and barley take-all root rot fungus</name>
    <name type="synonym">Gaeumannomyces graminis var. tritici</name>
    <dbReference type="NCBI Taxonomy" id="644352"/>
    <lineage>
        <taxon>Eukaryota</taxon>
        <taxon>Fungi</taxon>
        <taxon>Dikarya</taxon>
        <taxon>Ascomycota</taxon>
        <taxon>Pezizomycotina</taxon>
        <taxon>Sordariomycetes</taxon>
        <taxon>Sordariomycetidae</taxon>
        <taxon>Magnaporthales</taxon>
        <taxon>Magnaporthaceae</taxon>
        <taxon>Gaeumannomyces</taxon>
    </lineage>
</organism>
<gene>
    <name evidence="3" type="primary">20342698</name>
    <name evidence="2" type="ORF">GGTG_02240</name>
</gene>
<reference evidence="3" key="5">
    <citation type="submission" date="2018-04" db="UniProtKB">
        <authorList>
            <consortium name="EnsemblFungi"/>
        </authorList>
    </citation>
    <scope>IDENTIFICATION</scope>
    <source>
        <strain evidence="3">R3-111a-1</strain>
    </source>
</reference>
<evidence type="ECO:0000313" key="4">
    <source>
        <dbReference type="Proteomes" id="UP000006039"/>
    </source>
</evidence>
<protein>
    <submittedName>
        <fullName evidence="2 3">Uncharacterized protein</fullName>
    </submittedName>
</protein>
<sequence length="122" mass="13162">MDQAWSRTDRHAPGARDNTPTPAKGEVPHSNSPSPAGQAYHCHPWHHRQAAELAPNRARCVLQPHEKEMVDKSGTSSTSVFSAPPPTLAGGKYNTWGAVAGGGKKQEQRVKWGTTGKRDKSS</sequence>
<keyword evidence="4" id="KW-1185">Reference proteome</keyword>
<reference evidence="2" key="3">
    <citation type="submission" date="2010-09" db="EMBL/GenBank/DDBJ databases">
        <title>Annotation of Gaeumannomyces graminis var. tritici R3-111a-1.</title>
        <authorList>
            <consortium name="The Broad Institute Genome Sequencing Platform"/>
            <person name="Ma L.-J."/>
            <person name="Dead R."/>
            <person name="Young S.K."/>
            <person name="Zeng Q."/>
            <person name="Gargeya S."/>
            <person name="Fitzgerald M."/>
            <person name="Haas B."/>
            <person name="Abouelleil A."/>
            <person name="Alvarado L."/>
            <person name="Arachchi H.M."/>
            <person name="Berlin A."/>
            <person name="Brown A."/>
            <person name="Chapman S.B."/>
            <person name="Chen Z."/>
            <person name="Dunbar C."/>
            <person name="Freedman E."/>
            <person name="Gearin G."/>
            <person name="Gellesch M."/>
            <person name="Goldberg J."/>
            <person name="Griggs A."/>
            <person name="Gujja S."/>
            <person name="Heiman D."/>
            <person name="Howarth C."/>
            <person name="Larson L."/>
            <person name="Lui A."/>
            <person name="MacDonald P.J.P."/>
            <person name="Mehta T."/>
            <person name="Montmayeur A."/>
            <person name="Murphy C."/>
            <person name="Neiman D."/>
            <person name="Pearson M."/>
            <person name="Priest M."/>
            <person name="Roberts A."/>
            <person name="Saif S."/>
            <person name="Shea T."/>
            <person name="Shenoy N."/>
            <person name="Sisk P."/>
            <person name="Stolte C."/>
            <person name="Sykes S."/>
            <person name="Yandava C."/>
            <person name="Wortman J."/>
            <person name="Nusbaum C."/>
            <person name="Birren B."/>
        </authorList>
    </citation>
    <scope>NUCLEOTIDE SEQUENCE</scope>
    <source>
        <strain evidence="2">R3-111a-1</strain>
    </source>
</reference>
<feature type="region of interest" description="Disordered" evidence="1">
    <location>
        <begin position="1"/>
        <end position="43"/>
    </location>
</feature>